<accession>A0ABP7CXI8</accession>
<dbReference type="PANTHER" id="PTHR30480">
    <property type="entry name" value="BETA-HEXOSAMINIDASE-RELATED"/>
    <property type="match status" value="1"/>
</dbReference>
<feature type="compositionally biased region" description="Gly residues" evidence="6">
    <location>
        <begin position="272"/>
        <end position="304"/>
    </location>
</feature>
<evidence type="ECO:0000313" key="9">
    <source>
        <dbReference type="Proteomes" id="UP001501536"/>
    </source>
</evidence>
<dbReference type="PANTHER" id="PTHR30480:SF13">
    <property type="entry name" value="BETA-HEXOSAMINIDASE"/>
    <property type="match status" value="1"/>
</dbReference>
<protein>
    <recommendedName>
        <fullName evidence="3">beta-N-acetylhexosaminidase</fullName>
        <ecNumber evidence="3">3.2.1.52</ecNumber>
    </recommendedName>
</protein>
<dbReference type="InterPro" id="IPR017853">
    <property type="entry name" value="GH"/>
</dbReference>
<name>A0ABP7CXI8_9MICC</name>
<dbReference type="SUPFAM" id="SSF51445">
    <property type="entry name" value="(Trans)glycosidases"/>
    <property type="match status" value="2"/>
</dbReference>
<organism evidence="8 9">
    <name type="scientific">Zhihengliuella alba</name>
    <dbReference type="NCBI Taxonomy" id="547018"/>
    <lineage>
        <taxon>Bacteria</taxon>
        <taxon>Bacillati</taxon>
        <taxon>Actinomycetota</taxon>
        <taxon>Actinomycetes</taxon>
        <taxon>Micrococcales</taxon>
        <taxon>Micrococcaceae</taxon>
        <taxon>Zhihengliuella</taxon>
    </lineage>
</organism>
<keyword evidence="4" id="KW-0378">Hydrolase</keyword>
<evidence type="ECO:0000256" key="2">
    <source>
        <dbReference type="ARBA" id="ARBA00005336"/>
    </source>
</evidence>
<dbReference type="EMBL" id="BAABCJ010000001">
    <property type="protein sequence ID" value="GAA3697976.1"/>
    <property type="molecule type" value="Genomic_DNA"/>
</dbReference>
<feature type="region of interest" description="Disordered" evidence="6">
    <location>
        <begin position="262"/>
        <end position="309"/>
    </location>
</feature>
<evidence type="ECO:0000256" key="4">
    <source>
        <dbReference type="ARBA" id="ARBA00022801"/>
    </source>
</evidence>
<gene>
    <name evidence="8" type="ORF">GCM10022377_08610</name>
</gene>
<dbReference type="Pfam" id="PF00933">
    <property type="entry name" value="Glyco_hydro_3"/>
    <property type="match status" value="2"/>
</dbReference>
<dbReference type="InterPro" id="IPR001764">
    <property type="entry name" value="Glyco_hydro_3_N"/>
</dbReference>
<keyword evidence="9" id="KW-1185">Reference proteome</keyword>
<reference evidence="9" key="1">
    <citation type="journal article" date="2019" name="Int. J. Syst. Evol. Microbiol.">
        <title>The Global Catalogue of Microorganisms (GCM) 10K type strain sequencing project: providing services to taxonomists for standard genome sequencing and annotation.</title>
        <authorList>
            <consortium name="The Broad Institute Genomics Platform"/>
            <consortium name="The Broad Institute Genome Sequencing Center for Infectious Disease"/>
            <person name="Wu L."/>
            <person name="Ma J."/>
        </authorList>
    </citation>
    <scope>NUCLEOTIDE SEQUENCE [LARGE SCALE GENOMIC DNA]</scope>
    <source>
        <strain evidence="9">JCM 16961</strain>
    </source>
</reference>
<dbReference type="InterPro" id="IPR050226">
    <property type="entry name" value="NagZ_Beta-hexosaminidase"/>
</dbReference>
<comment type="catalytic activity">
    <reaction evidence="1">
        <text>Hydrolysis of terminal non-reducing N-acetyl-D-hexosamine residues in N-acetyl-beta-D-hexosaminides.</text>
        <dbReference type="EC" id="3.2.1.52"/>
    </reaction>
</comment>
<feature type="domain" description="Glycoside hydrolase family 3 N-terminal" evidence="7">
    <location>
        <begin position="63"/>
        <end position="272"/>
    </location>
</feature>
<evidence type="ECO:0000256" key="3">
    <source>
        <dbReference type="ARBA" id="ARBA00012663"/>
    </source>
</evidence>
<evidence type="ECO:0000256" key="5">
    <source>
        <dbReference type="ARBA" id="ARBA00023295"/>
    </source>
</evidence>
<feature type="region of interest" description="Disordered" evidence="6">
    <location>
        <begin position="1"/>
        <end position="46"/>
    </location>
</feature>
<proteinExistence type="inferred from homology"/>
<comment type="similarity">
    <text evidence="2">Belongs to the glycosyl hydrolase 3 family.</text>
</comment>
<dbReference type="Proteomes" id="UP001501536">
    <property type="component" value="Unassembled WGS sequence"/>
</dbReference>
<dbReference type="EC" id="3.2.1.52" evidence="3"/>
<evidence type="ECO:0000313" key="8">
    <source>
        <dbReference type="EMBL" id="GAA3697976.1"/>
    </source>
</evidence>
<evidence type="ECO:0000256" key="6">
    <source>
        <dbReference type="SAM" id="MobiDB-lite"/>
    </source>
</evidence>
<evidence type="ECO:0000256" key="1">
    <source>
        <dbReference type="ARBA" id="ARBA00001231"/>
    </source>
</evidence>
<comment type="caution">
    <text evidence="8">The sequence shown here is derived from an EMBL/GenBank/DDBJ whole genome shotgun (WGS) entry which is preliminary data.</text>
</comment>
<keyword evidence="5" id="KW-0326">Glycosidase</keyword>
<dbReference type="InterPro" id="IPR036962">
    <property type="entry name" value="Glyco_hydro_3_N_sf"/>
</dbReference>
<feature type="domain" description="Glycoside hydrolase family 3 N-terminal" evidence="7">
    <location>
        <begin position="313"/>
        <end position="422"/>
    </location>
</feature>
<feature type="region of interest" description="Disordered" evidence="6">
    <location>
        <begin position="432"/>
        <end position="498"/>
    </location>
</feature>
<dbReference type="Gene3D" id="3.20.20.300">
    <property type="entry name" value="Glycoside hydrolase, family 3, N-terminal domain"/>
    <property type="match status" value="2"/>
</dbReference>
<feature type="compositionally biased region" description="Low complexity" evidence="6">
    <location>
        <begin position="460"/>
        <end position="498"/>
    </location>
</feature>
<sequence length="630" mass="61807">MTAAALLAGCSVLAPPQSSPSGSGTAPEATPDAPAPAPPRTSWGPLESTLEEAGAAVSGMTAEEKAGQVLVQFYSGTDPDRAIALAEQLHLGGSIIMGDNVPQNRDGVDTEALTATTHALHAASGRDWPAIVGVDQEGGTVARLRAPLTEWPVPMAFGAADDPELTARAQQAMATDLGVLGFTMNFSPDADVTAGPQDPVIGARSYGSDPALVAEHALAAVDGSLAAGVLPTLKHFPGHGSVTTDSHVGLPVQEASLEELRERDWGPFRAGVPGGGAGAEGTGEASGTGADGESGGEPGGGPGEAQGRLGEETGAPVVMMGHIAVTAVDPGVPASLSAAAYDVLRDPDAGIGFEGVAVTDALNMGALAETPGDPAVNALAAGADLLLMPPDVARSHAAIVAAVEDGTVPQERLDEAATRVVALMMWQEGLARGEGEDQGPPASTHGASDAAAPQEGGDEPAGSDAPADAAAPGSAVPGSAASGSAASEPAGSEAAPDSRPVAAEIAAAAVTVVDGQCGEPLVGDSIQIVGGNAQDRARLTDAAQEAGLQVGGGDVVTLLGTGARAASGDVVVTLDAPWPLAESAASSAKVALFGRTEESFASVVDVLTGDAEAPGALPVDVGEYPTGTGC</sequence>
<evidence type="ECO:0000259" key="7">
    <source>
        <dbReference type="Pfam" id="PF00933"/>
    </source>
</evidence>